<sequence length="211" mass="23583">MSERCLGCGSRLSPEGGLESAFVHEDGQYCRDCVATPRIAIVGCGSAKQDLDDGETVPAKELYTSNYFQLKREYAETCCDEWLILSAEHGLIHPDDEIEAYDASLDPQSDSYIGDYEAGRWSVLTAGEIQTSLSFRAIHAHYVVLVGETYLQHIEETLTNEARHIEFPFRDDDLGGIGDQMRWLREEIDNYHPPGQAELEHYAVTDGGEST</sequence>
<feature type="domain" description="DUF6884" evidence="1">
    <location>
        <begin position="39"/>
        <end position="186"/>
    </location>
</feature>
<evidence type="ECO:0000313" key="5">
    <source>
        <dbReference type="Proteomes" id="UP001209746"/>
    </source>
</evidence>
<dbReference type="Proteomes" id="UP001209746">
    <property type="component" value="Unassembled WGS sequence"/>
</dbReference>
<dbReference type="AlphaFoldDB" id="A0AAE3LE67"/>
<dbReference type="Pfam" id="PF21818">
    <property type="entry name" value="DUF6884"/>
    <property type="match status" value="1"/>
</dbReference>
<protein>
    <recommendedName>
        <fullName evidence="1">DUF6884 domain-containing protein</fullName>
    </recommendedName>
</protein>
<gene>
    <name evidence="3" type="ORF">OB914_01135</name>
    <name evidence="2" type="ORF">OB916_01885</name>
</gene>
<dbReference type="RefSeq" id="WP_315907576.1">
    <property type="nucleotide sequence ID" value="NZ_JAOPKC010000001.1"/>
</dbReference>
<comment type="caution">
    <text evidence="3">The sequence shown here is derived from an EMBL/GenBank/DDBJ whole genome shotgun (WGS) entry which is preliminary data.</text>
</comment>
<reference evidence="3" key="1">
    <citation type="submission" date="2023-02" db="EMBL/GenBank/DDBJ databases">
        <title>Enrichment on poylsaccharides allowed isolation of novel metabolic and taxonomic groups of Haloarchaea.</title>
        <authorList>
            <person name="Sorokin D.Y."/>
            <person name="Elcheninov A.G."/>
            <person name="Khizhniak T.V."/>
            <person name="Kolganova T.V."/>
            <person name="Kublanov I.V."/>
        </authorList>
    </citation>
    <scope>NUCLEOTIDE SEQUENCE</scope>
    <source>
        <strain evidence="2 4">HArc-curdl5-1</strain>
        <strain evidence="3">HArc-curdl7</strain>
    </source>
</reference>
<dbReference type="InterPro" id="IPR049251">
    <property type="entry name" value="DUF6884"/>
</dbReference>
<accession>A0AAE3LE67</accession>
<evidence type="ECO:0000313" key="3">
    <source>
        <dbReference type="EMBL" id="MCU4725580.1"/>
    </source>
</evidence>
<proteinExistence type="predicted"/>
<name>A0AAE3LE67_9EURY</name>
<organism evidence="3 5">
    <name type="scientific">Halapricum hydrolyticum</name>
    <dbReference type="NCBI Taxonomy" id="2979991"/>
    <lineage>
        <taxon>Archaea</taxon>
        <taxon>Methanobacteriati</taxon>
        <taxon>Methanobacteriota</taxon>
        <taxon>Stenosarchaea group</taxon>
        <taxon>Halobacteria</taxon>
        <taxon>Halobacteriales</taxon>
        <taxon>Haloarculaceae</taxon>
        <taxon>Halapricum</taxon>
    </lineage>
</organism>
<dbReference type="Proteomes" id="UP001208186">
    <property type="component" value="Unassembled WGS sequence"/>
</dbReference>
<evidence type="ECO:0000259" key="1">
    <source>
        <dbReference type="Pfam" id="PF21818"/>
    </source>
</evidence>
<dbReference type="EMBL" id="JAOPKD010000001">
    <property type="protein sequence ID" value="MCU4725580.1"/>
    <property type="molecule type" value="Genomic_DNA"/>
</dbReference>
<keyword evidence="4" id="KW-1185">Reference proteome</keyword>
<evidence type="ECO:0000313" key="2">
    <source>
        <dbReference type="EMBL" id="MCU4716815.1"/>
    </source>
</evidence>
<evidence type="ECO:0000313" key="4">
    <source>
        <dbReference type="Proteomes" id="UP001208186"/>
    </source>
</evidence>
<dbReference type="EMBL" id="JAOPKC010000001">
    <property type="protein sequence ID" value="MCU4716815.1"/>
    <property type="molecule type" value="Genomic_DNA"/>
</dbReference>